<evidence type="ECO:0000313" key="2">
    <source>
        <dbReference type="EMBL" id="PWN56583.1"/>
    </source>
</evidence>
<evidence type="ECO:0000313" key="3">
    <source>
        <dbReference type="Proteomes" id="UP000251800"/>
    </source>
</evidence>
<keyword evidence="3" id="KW-1185">Reference proteome</keyword>
<feature type="region of interest" description="Disordered" evidence="1">
    <location>
        <begin position="27"/>
        <end position="84"/>
    </location>
</feature>
<evidence type="ECO:0000256" key="1">
    <source>
        <dbReference type="SAM" id="MobiDB-lite"/>
    </source>
</evidence>
<gene>
    <name evidence="2" type="ORF">DEH80_07105</name>
</gene>
<dbReference type="Proteomes" id="UP000251800">
    <property type="component" value="Unassembled WGS sequence"/>
</dbReference>
<dbReference type="OrthoDB" id="5974221at2"/>
<name>A0A363UME3_9GAMM</name>
<dbReference type="EMBL" id="QEQK01000005">
    <property type="protein sequence ID" value="PWN56583.1"/>
    <property type="molecule type" value="Genomic_DNA"/>
</dbReference>
<dbReference type="RefSeq" id="WP_109719777.1">
    <property type="nucleotide sequence ID" value="NZ_QEQK01000005.1"/>
</dbReference>
<comment type="caution">
    <text evidence="2">The sequence shown here is derived from an EMBL/GenBank/DDBJ whole genome shotgun (WGS) entry which is preliminary data.</text>
</comment>
<reference evidence="2 3" key="1">
    <citation type="submission" date="2018-05" db="EMBL/GenBank/DDBJ databases">
        <title>Abyssibacter profundi OUC007T gen. nov., sp. nov, a marine bacterium isolated from seawater of the Mariana Trench.</title>
        <authorList>
            <person name="Zhou S."/>
        </authorList>
    </citation>
    <scope>NUCLEOTIDE SEQUENCE [LARGE SCALE GENOMIC DNA]</scope>
    <source>
        <strain evidence="2 3">OUC007</strain>
    </source>
</reference>
<accession>A0A363UME3</accession>
<dbReference type="AlphaFoldDB" id="A0A363UME3"/>
<proteinExistence type="predicted"/>
<organism evidence="2 3">
    <name type="scientific">Abyssibacter profundi</name>
    <dbReference type="NCBI Taxonomy" id="2182787"/>
    <lineage>
        <taxon>Bacteria</taxon>
        <taxon>Pseudomonadati</taxon>
        <taxon>Pseudomonadota</taxon>
        <taxon>Gammaproteobacteria</taxon>
        <taxon>Chromatiales</taxon>
        <taxon>Oceanococcaceae</taxon>
        <taxon>Abyssibacter</taxon>
    </lineage>
</organism>
<protein>
    <submittedName>
        <fullName evidence="2">Uncharacterized protein</fullName>
    </submittedName>
</protein>
<sequence>MKFAALAGLPIVLAIAVWWLVAATTPTRPADPSQQPDPFASSGPEAVDDPPLAAGAKPTSSRIRPTGPDNRATQAAPPRRTDWPLAQQFTASRDLYQLAETIRTQAIEGDAEAMWTLGRIYDSCELLAVKYGSGHQPGEARRSLETVISAMPPNSAVYHRRQFERCQGFVQTPEALENAEIWQTLAAEAGHPAARMKSWLDRRMDADIGAPSRAQVIALVQSGHPDALATAPRLLALQTPEPPQVNEAISELAWTLAACSLGMDCSPMGESTQIRCIWANCGPEDHLPDVIRAEADPYIYQQAISYAERLEAHLNTGTLGTAEWVELQALPNQGEPN</sequence>